<reference evidence="4 5" key="1">
    <citation type="submission" date="2015-12" db="EMBL/GenBank/DDBJ databases">
        <title>Genome sequence of Aneurinibacillus soli.</title>
        <authorList>
            <person name="Lee J.S."/>
            <person name="Lee K.C."/>
            <person name="Kim K.K."/>
            <person name="Lee B.W."/>
        </authorList>
    </citation>
    <scope>NUCLEOTIDE SEQUENCE [LARGE SCALE GENOMIC DNA]</scope>
    <source>
        <strain evidence="4 5">CB4</strain>
    </source>
</reference>
<dbReference type="GO" id="GO:1903805">
    <property type="term" value="P:L-valine import across plasma membrane"/>
    <property type="evidence" value="ECO:0007669"/>
    <property type="project" value="TreeGrafter"/>
</dbReference>
<keyword evidence="3 4" id="KW-0067">ATP-binding</keyword>
<dbReference type="GO" id="GO:0015192">
    <property type="term" value="F:L-phenylalanine transmembrane transporter activity"/>
    <property type="evidence" value="ECO:0007669"/>
    <property type="project" value="TreeGrafter"/>
</dbReference>
<dbReference type="PROSITE" id="PS00211">
    <property type="entry name" value="ABC_TRANSPORTER_1"/>
    <property type="match status" value="1"/>
</dbReference>
<dbReference type="Proteomes" id="UP000217696">
    <property type="component" value="Chromosome"/>
</dbReference>
<dbReference type="GO" id="GO:0015188">
    <property type="term" value="F:L-isoleucine transmembrane transporter activity"/>
    <property type="evidence" value="ECO:0007669"/>
    <property type="project" value="TreeGrafter"/>
</dbReference>
<sequence length="254" mass="27834">MSLKLENVSKIFGGLAALTEVSFEVEKGEIFGLIGPNGAGKTTLFNVITSIFPPTSGTVSFEGKAISGMKPHQISELGITRTFQNIKLFDHISALENVMVGAHGRTKAGVLSSVLRTRSQKEEERRTRARAEELLDIVGLDGYGDTIAENLAYGQQRRLEIARALATEPKLILLDEPAAGMNESETDDLFHLIKRIQLMDVTVVLIEHDMKLVMNICDHLAVINFGKKIAGGKPEDVQNNSEVIEAYLGKEEDE</sequence>
<dbReference type="GO" id="GO:0005886">
    <property type="term" value="C:plasma membrane"/>
    <property type="evidence" value="ECO:0007669"/>
    <property type="project" value="TreeGrafter"/>
</dbReference>
<dbReference type="SUPFAM" id="SSF52540">
    <property type="entry name" value="P-loop containing nucleoside triphosphate hydrolases"/>
    <property type="match status" value="1"/>
</dbReference>
<dbReference type="FunFam" id="3.40.50.300:FF:000421">
    <property type="entry name" value="Branched-chain amino acid ABC transporter ATP-binding protein"/>
    <property type="match status" value="1"/>
</dbReference>
<protein>
    <submittedName>
        <fullName evidence="4">Lipopolysaccharide export system ATP-binding protein LptB</fullName>
        <ecNumber evidence="4">3.6.3.-</ecNumber>
    </submittedName>
</protein>
<organism evidence="4 5">
    <name type="scientific">Aneurinibacillus soli</name>
    <dbReference type="NCBI Taxonomy" id="1500254"/>
    <lineage>
        <taxon>Bacteria</taxon>
        <taxon>Bacillati</taxon>
        <taxon>Bacillota</taxon>
        <taxon>Bacilli</taxon>
        <taxon>Bacillales</taxon>
        <taxon>Paenibacillaceae</taxon>
        <taxon>Aneurinibacillus group</taxon>
        <taxon>Aneurinibacillus</taxon>
    </lineage>
</organism>
<dbReference type="SMART" id="SM00382">
    <property type="entry name" value="AAA"/>
    <property type="match status" value="1"/>
</dbReference>
<dbReference type="GO" id="GO:1903806">
    <property type="term" value="P:L-isoleucine import across plasma membrane"/>
    <property type="evidence" value="ECO:0007669"/>
    <property type="project" value="TreeGrafter"/>
</dbReference>
<dbReference type="GO" id="GO:0015808">
    <property type="term" value="P:L-alanine transport"/>
    <property type="evidence" value="ECO:0007669"/>
    <property type="project" value="TreeGrafter"/>
</dbReference>
<dbReference type="GO" id="GO:0005524">
    <property type="term" value="F:ATP binding"/>
    <property type="evidence" value="ECO:0007669"/>
    <property type="project" value="UniProtKB-KW"/>
</dbReference>
<evidence type="ECO:0000256" key="3">
    <source>
        <dbReference type="ARBA" id="ARBA00022840"/>
    </source>
</evidence>
<keyword evidence="2" id="KW-0547">Nucleotide-binding</keyword>
<dbReference type="InterPro" id="IPR051120">
    <property type="entry name" value="ABC_AA/LPS_Transport"/>
</dbReference>
<dbReference type="PROSITE" id="PS50893">
    <property type="entry name" value="ABC_TRANSPORTER_2"/>
    <property type="match status" value="1"/>
</dbReference>
<evidence type="ECO:0000313" key="5">
    <source>
        <dbReference type="Proteomes" id="UP000217696"/>
    </source>
</evidence>
<keyword evidence="5" id="KW-1185">Reference proteome</keyword>
<dbReference type="AlphaFoldDB" id="A0A0U5ARC9"/>
<dbReference type="Pfam" id="PF12399">
    <property type="entry name" value="BCA_ABC_TP_C"/>
    <property type="match status" value="1"/>
</dbReference>
<dbReference type="InterPro" id="IPR017871">
    <property type="entry name" value="ABC_transporter-like_CS"/>
</dbReference>
<name>A0A0U5ARC9_9BACL</name>
<keyword evidence="4" id="KW-0378">Hydrolase</keyword>
<gene>
    <name evidence="4" type="primary">lptB_1</name>
    <name evidence="4" type="ORF">CB4_00467</name>
</gene>
<dbReference type="Pfam" id="PF00005">
    <property type="entry name" value="ABC_tran"/>
    <property type="match status" value="1"/>
</dbReference>
<dbReference type="PANTHER" id="PTHR45772">
    <property type="entry name" value="CONSERVED COMPONENT OF ABC TRANSPORTER FOR NATURAL AMINO ACIDS-RELATED"/>
    <property type="match status" value="1"/>
</dbReference>
<dbReference type="CDD" id="cd03219">
    <property type="entry name" value="ABC_Mj1267_LivG_branched"/>
    <property type="match status" value="1"/>
</dbReference>
<dbReference type="EC" id="3.6.3.-" evidence="4"/>
<dbReference type="GO" id="GO:0016887">
    <property type="term" value="F:ATP hydrolysis activity"/>
    <property type="evidence" value="ECO:0007669"/>
    <property type="project" value="InterPro"/>
</dbReference>
<keyword evidence="1" id="KW-0813">Transport</keyword>
<dbReference type="GO" id="GO:0005304">
    <property type="term" value="F:L-valine transmembrane transporter activity"/>
    <property type="evidence" value="ECO:0007669"/>
    <property type="project" value="TreeGrafter"/>
</dbReference>
<evidence type="ECO:0000256" key="1">
    <source>
        <dbReference type="ARBA" id="ARBA00022448"/>
    </source>
</evidence>
<dbReference type="EMBL" id="AP017312">
    <property type="protein sequence ID" value="BAU26353.1"/>
    <property type="molecule type" value="Genomic_DNA"/>
</dbReference>
<dbReference type="GO" id="GO:0042941">
    <property type="term" value="P:D-alanine transmembrane transport"/>
    <property type="evidence" value="ECO:0007669"/>
    <property type="project" value="TreeGrafter"/>
</dbReference>
<dbReference type="InterPro" id="IPR027417">
    <property type="entry name" value="P-loop_NTPase"/>
</dbReference>
<dbReference type="InterPro" id="IPR003593">
    <property type="entry name" value="AAA+_ATPase"/>
</dbReference>
<dbReference type="OrthoDB" id="9805514at2"/>
<accession>A0A0U5ARC9</accession>
<dbReference type="PANTHER" id="PTHR45772:SF7">
    <property type="entry name" value="AMINO ACID ABC TRANSPORTER ATP-BINDING PROTEIN"/>
    <property type="match status" value="1"/>
</dbReference>
<dbReference type="KEGG" id="asoc:CB4_00467"/>
<evidence type="ECO:0000313" key="4">
    <source>
        <dbReference type="EMBL" id="BAU26353.1"/>
    </source>
</evidence>
<evidence type="ECO:0000256" key="2">
    <source>
        <dbReference type="ARBA" id="ARBA00022741"/>
    </source>
</evidence>
<dbReference type="Gene3D" id="3.40.50.300">
    <property type="entry name" value="P-loop containing nucleotide triphosphate hydrolases"/>
    <property type="match status" value="1"/>
</dbReference>
<dbReference type="InterPro" id="IPR003439">
    <property type="entry name" value="ABC_transporter-like_ATP-bd"/>
</dbReference>
<proteinExistence type="predicted"/>
<dbReference type="InterPro" id="IPR032823">
    <property type="entry name" value="BCA_ABC_TP_C"/>
</dbReference>
<dbReference type="RefSeq" id="WP_096463410.1">
    <property type="nucleotide sequence ID" value="NZ_AP017312.1"/>
</dbReference>